<keyword evidence="4" id="KW-0333">Golgi apparatus</keyword>
<keyword evidence="3" id="KW-1133">Transmembrane helix</keyword>
<reference evidence="9" key="1">
    <citation type="submission" date="2023-06" db="EMBL/GenBank/DDBJ databases">
        <authorList>
            <person name="Delattre M."/>
        </authorList>
    </citation>
    <scope>NUCLEOTIDE SEQUENCE</scope>
    <source>
        <strain evidence="9">AF72</strain>
    </source>
</reference>
<protein>
    <recommendedName>
        <fullName evidence="11">Golgin-84</fullName>
    </recommendedName>
</protein>
<evidence type="ECO:0000256" key="6">
    <source>
        <dbReference type="ARBA" id="ARBA00023136"/>
    </source>
</evidence>
<evidence type="ECO:0000256" key="8">
    <source>
        <dbReference type="SAM" id="MobiDB-lite"/>
    </source>
</evidence>
<evidence type="ECO:0000256" key="2">
    <source>
        <dbReference type="ARBA" id="ARBA00022692"/>
    </source>
</evidence>
<feature type="non-terminal residue" evidence="9">
    <location>
        <position position="555"/>
    </location>
</feature>
<dbReference type="Pfam" id="PF09787">
    <property type="entry name" value="Golgin_A5"/>
    <property type="match status" value="2"/>
</dbReference>
<feature type="compositionally biased region" description="Polar residues" evidence="8">
    <location>
        <begin position="65"/>
        <end position="74"/>
    </location>
</feature>
<dbReference type="GO" id="GO:0000139">
    <property type="term" value="C:Golgi membrane"/>
    <property type="evidence" value="ECO:0007669"/>
    <property type="project" value="UniProtKB-SubCell"/>
</dbReference>
<dbReference type="InterPro" id="IPR019177">
    <property type="entry name" value="Golgin_subfamily_A_member_5"/>
</dbReference>
<keyword evidence="5 7" id="KW-0175">Coiled coil</keyword>
<dbReference type="GO" id="GO:0000301">
    <property type="term" value="P:retrograde transport, vesicle recycling within Golgi"/>
    <property type="evidence" value="ECO:0007669"/>
    <property type="project" value="TreeGrafter"/>
</dbReference>
<dbReference type="GO" id="GO:0007030">
    <property type="term" value="P:Golgi organization"/>
    <property type="evidence" value="ECO:0007669"/>
    <property type="project" value="InterPro"/>
</dbReference>
<keyword evidence="10" id="KW-1185">Reference proteome</keyword>
<evidence type="ECO:0000313" key="10">
    <source>
        <dbReference type="Proteomes" id="UP001177023"/>
    </source>
</evidence>
<name>A0AA36GHD2_9BILA</name>
<proteinExistence type="predicted"/>
<keyword evidence="2" id="KW-0812">Transmembrane</keyword>
<accession>A0AA36GHD2</accession>
<evidence type="ECO:0000256" key="3">
    <source>
        <dbReference type="ARBA" id="ARBA00022989"/>
    </source>
</evidence>
<dbReference type="PANTHER" id="PTHR13815:SF7">
    <property type="entry name" value="GOLGIN SUBFAMILY A MEMBER 5"/>
    <property type="match status" value="1"/>
</dbReference>
<organism evidence="9 10">
    <name type="scientific">Mesorhabditis spiculigera</name>
    <dbReference type="NCBI Taxonomy" id="96644"/>
    <lineage>
        <taxon>Eukaryota</taxon>
        <taxon>Metazoa</taxon>
        <taxon>Ecdysozoa</taxon>
        <taxon>Nematoda</taxon>
        <taxon>Chromadorea</taxon>
        <taxon>Rhabditida</taxon>
        <taxon>Rhabditina</taxon>
        <taxon>Rhabditomorpha</taxon>
        <taxon>Rhabditoidea</taxon>
        <taxon>Rhabditidae</taxon>
        <taxon>Mesorhabditinae</taxon>
        <taxon>Mesorhabditis</taxon>
    </lineage>
</organism>
<feature type="region of interest" description="Disordered" evidence="8">
    <location>
        <begin position="334"/>
        <end position="354"/>
    </location>
</feature>
<feature type="region of interest" description="Disordered" evidence="8">
    <location>
        <begin position="58"/>
        <end position="87"/>
    </location>
</feature>
<dbReference type="Proteomes" id="UP001177023">
    <property type="component" value="Unassembled WGS sequence"/>
</dbReference>
<evidence type="ECO:0000256" key="1">
    <source>
        <dbReference type="ARBA" id="ARBA00004409"/>
    </source>
</evidence>
<dbReference type="PANTHER" id="PTHR13815">
    <property type="entry name" value="GOLGIN-84"/>
    <property type="match status" value="1"/>
</dbReference>
<dbReference type="EMBL" id="CATQJA010002703">
    <property type="protein sequence ID" value="CAJ0585276.1"/>
    <property type="molecule type" value="Genomic_DNA"/>
</dbReference>
<evidence type="ECO:0000313" key="9">
    <source>
        <dbReference type="EMBL" id="CAJ0585276.1"/>
    </source>
</evidence>
<evidence type="ECO:0000256" key="7">
    <source>
        <dbReference type="SAM" id="Coils"/>
    </source>
</evidence>
<gene>
    <name evidence="9" type="ORF">MSPICULIGERA_LOCUS23303</name>
</gene>
<dbReference type="GO" id="GO:0031985">
    <property type="term" value="C:Golgi cisterna"/>
    <property type="evidence" value="ECO:0007669"/>
    <property type="project" value="TreeGrafter"/>
</dbReference>
<comment type="subcellular location">
    <subcellularLocation>
        <location evidence="1">Golgi apparatus membrane</location>
        <topology evidence="1">Single-pass type IV membrane protein</topology>
    </subcellularLocation>
</comment>
<dbReference type="AlphaFoldDB" id="A0AA36GHD2"/>
<sequence>MSWLSKVTDMAGRAEEMLNRLDQSAGEVIQNTVEKARSSSRSTSYQRLDHDVSIPITEETGLPMPSQTHSEYVTKTRKPNSSRPSTSNIEQNEFITMLADEPGHRSKSHGAPSSHHDAFPRETAQHVLQEEKSFKGSNQSIDSIAASEAPDTSAMRGQLLAKDSQIAMLRNKLTEVERKLEKKNEELWDMKHEKESLETEAAKRRTEPNEGMEELRLARQKAVDARESVVAESSQLRKRLIAIEEDNSTLQDQLRLAKFNLAENKREFDEYKDKAAKILFAKEKLVDSLKQGTGGLTATNVTPAELEELKVERDMARADLESCQLQLYNLRSEMDEQETRTREQQRELSDERRSLTEERSQWNITLQMLNEKLECAKVEHEFTKAELRRQELEFQKTLEEKEKELRRTVEEARQRKREEEYRVHQGPGDMASAEKLLQKQSELEQLHRDNQVLTLRLERLQKNSQEVSVPINDPIQPAFRGSLQVQNAHARTAVNAVDSVCYKFVSVIRGSPTTRLASAIYFVVLHFWLFFIIMTYTPEAHDSASFPAAEQHPTT</sequence>
<keyword evidence="6" id="KW-0472">Membrane</keyword>
<comment type="caution">
    <text evidence="9">The sequence shown here is derived from an EMBL/GenBank/DDBJ whole genome shotgun (WGS) entry which is preliminary data.</text>
</comment>
<evidence type="ECO:0008006" key="11">
    <source>
        <dbReference type="Google" id="ProtNLM"/>
    </source>
</evidence>
<evidence type="ECO:0000256" key="5">
    <source>
        <dbReference type="ARBA" id="ARBA00023054"/>
    </source>
</evidence>
<feature type="coiled-coil region" evidence="7">
    <location>
        <begin position="159"/>
        <end position="200"/>
    </location>
</feature>
<evidence type="ECO:0000256" key="4">
    <source>
        <dbReference type="ARBA" id="ARBA00023034"/>
    </source>
</evidence>